<evidence type="ECO:0000313" key="2">
    <source>
        <dbReference type="Proteomes" id="UP001595583"/>
    </source>
</evidence>
<sequence length="201" mass="20446">MTSLIYNTGTVSVSAGSAIVTGNLTGWAVALVTGGLFSCGGISIPILSVESDTSLTLAYPWTGVDATGAAYAIARDTSEATRAAWTNDRLATIIQRLSLVGIHPDGSGTIAERDALDPVPAVGYLWLYAEAGHDLSIYRKTASGWDGPFDVRGATGPVDTDTASALGIHVANKANPHEVTAAQVGAATPGKAIALSMVFGG</sequence>
<protein>
    <recommendedName>
        <fullName evidence="3">Phage tail protein</fullName>
    </recommendedName>
</protein>
<keyword evidence="2" id="KW-1185">Reference proteome</keyword>
<proteinExistence type="predicted"/>
<evidence type="ECO:0008006" key="3">
    <source>
        <dbReference type="Google" id="ProtNLM"/>
    </source>
</evidence>
<evidence type="ECO:0000313" key="1">
    <source>
        <dbReference type="EMBL" id="MFC3206892.1"/>
    </source>
</evidence>
<comment type="caution">
    <text evidence="1">The sequence shown here is derived from an EMBL/GenBank/DDBJ whole genome shotgun (WGS) entry which is preliminary data.</text>
</comment>
<reference evidence="2" key="1">
    <citation type="journal article" date="2019" name="Int. J. Syst. Evol. Microbiol.">
        <title>The Global Catalogue of Microorganisms (GCM) 10K type strain sequencing project: providing services to taxonomists for standard genome sequencing and annotation.</title>
        <authorList>
            <consortium name="The Broad Institute Genomics Platform"/>
            <consortium name="The Broad Institute Genome Sequencing Center for Infectious Disease"/>
            <person name="Wu L."/>
            <person name="Ma J."/>
        </authorList>
    </citation>
    <scope>NUCLEOTIDE SEQUENCE [LARGE SCALE GENOMIC DNA]</scope>
    <source>
        <strain evidence="2">KCTC 52165</strain>
    </source>
</reference>
<dbReference type="EMBL" id="JBHRTK010000012">
    <property type="protein sequence ID" value="MFC3206892.1"/>
    <property type="molecule type" value="Genomic_DNA"/>
</dbReference>
<name>A0ABV7KI69_9HYPH</name>
<organism evidence="1 2">
    <name type="scientific">Aquamicrobium soli</name>
    <dbReference type="NCBI Taxonomy" id="1811518"/>
    <lineage>
        <taxon>Bacteria</taxon>
        <taxon>Pseudomonadati</taxon>
        <taxon>Pseudomonadota</taxon>
        <taxon>Alphaproteobacteria</taxon>
        <taxon>Hyphomicrobiales</taxon>
        <taxon>Phyllobacteriaceae</taxon>
        <taxon>Aquamicrobium</taxon>
    </lineage>
</organism>
<dbReference type="Proteomes" id="UP001595583">
    <property type="component" value="Unassembled WGS sequence"/>
</dbReference>
<gene>
    <name evidence="1" type="ORF">ACFOHJ_11765</name>
</gene>
<dbReference type="RefSeq" id="WP_378220693.1">
    <property type="nucleotide sequence ID" value="NZ_JBHRTK010000012.1"/>
</dbReference>
<accession>A0ABV7KI69</accession>